<dbReference type="AlphaFoldDB" id="A0AAV3WVR7"/>
<proteinExistence type="predicted"/>
<dbReference type="RefSeq" id="WP_091760703.1">
    <property type="nucleotide sequence ID" value="NZ_BJVX01000006.1"/>
</dbReference>
<sequence>MITVFTVLNLPNMIYPIIDDGGMDTTQYNLEVTINVIRYITLAVFSFVLGVKVLFPIKEVKEG</sequence>
<dbReference type="Proteomes" id="UP000887127">
    <property type="component" value="Unassembled WGS sequence"/>
</dbReference>
<accession>A0AAV3WVR7</accession>
<protein>
    <submittedName>
        <fullName evidence="2">Uncharacterized protein</fullName>
    </submittedName>
</protein>
<feature type="transmembrane region" description="Helical" evidence="1">
    <location>
        <begin position="36"/>
        <end position="55"/>
    </location>
</feature>
<name>A0AAV3WVR7_9LACT</name>
<reference evidence="2" key="1">
    <citation type="submission" date="2019-08" db="EMBL/GenBank/DDBJ databases">
        <title>Marinilactibacillus psychrotolerans M13-2T whole genome sequencing project.</title>
        <authorList>
            <person name="Ishikawa M."/>
            <person name="Suzuki T."/>
            <person name="Matsutani M."/>
        </authorList>
    </citation>
    <scope>NUCLEOTIDE SEQUENCE</scope>
    <source>
        <strain evidence="2">M13-2T</strain>
    </source>
</reference>
<evidence type="ECO:0000313" key="2">
    <source>
        <dbReference type="EMBL" id="GEQ35742.1"/>
    </source>
</evidence>
<keyword evidence="1" id="KW-0812">Transmembrane</keyword>
<keyword evidence="1" id="KW-0472">Membrane</keyword>
<gene>
    <name evidence="2" type="ORF">M132T_12500</name>
</gene>
<comment type="caution">
    <text evidence="2">The sequence shown here is derived from an EMBL/GenBank/DDBJ whole genome shotgun (WGS) entry which is preliminary data.</text>
</comment>
<evidence type="ECO:0000256" key="1">
    <source>
        <dbReference type="SAM" id="Phobius"/>
    </source>
</evidence>
<organism evidence="2 3">
    <name type="scientific">Marinilactibacillus psychrotolerans</name>
    <dbReference type="NCBI Taxonomy" id="191770"/>
    <lineage>
        <taxon>Bacteria</taxon>
        <taxon>Bacillati</taxon>
        <taxon>Bacillota</taxon>
        <taxon>Bacilli</taxon>
        <taxon>Lactobacillales</taxon>
        <taxon>Carnobacteriaceae</taxon>
        <taxon>Marinilactibacillus</taxon>
    </lineage>
</organism>
<dbReference type="GeneID" id="96911153"/>
<evidence type="ECO:0000313" key="3">
    <source>
        <dbReference type="Proteomes" id="UP000887127"/>
    </source>
</evidence>
<dbReference type="EMBL" id="BKBI01000008">
    <property type="protein sequence ID" value="GEQ35742.1"/>
    <property type="molecule type" value="Genomic_DNA"/>
</dbReference>
<keyword evidence="1" id="KW-1133">Transmembrane helix</keyword>